<dbReference type="GO" id="GO:0003887">
    <property type="term" value="F:DNA-directed DNA polymerase activity"/>
    <property type="evidence" value="ECO:0007669"/>
    <property type="project" value="UniProtKB-EC"/>
</dbReference>
<dbReference type="Gene3D" id="3.30.420.10">
    <property type="entry name" value="Ribonuclease H-like superfamily/Ribonuclease H"/>
    <property type="match status" value="1"/>
</dbReference>
<comment type="function">
    <text evidence="1">DNA polymerase III is a complex, multichain enzyme responsible for most of the replicative synthesis in bacteria. The epsilon subunit contain the editing function and is a proofreading 3'-5' exonuclease.</text>
</comment>
<dbReference type="SUPFAM" id="SSF53098">
    <property type="entry name" value="Ribonuclease H-like"/>
    <property type="match status" value="1"/>
</dbReference>
<organism evidence="4 5">
    <name type="scientific">Longimicrobium terrae</name>
    <dbReference type="NCBI Taxonomy" id="1639882"/>
    <lineage>
        <taxon>Bacteria</taxon>
        <taxon>Pseudomonadati</taxon>
        <taxon>Gemmatimonadota</taxon>
        <taxon>Longimicrobiia</taxon>
        <taxon>Longimicrobiales</taxon>
        <taxon>Longimicrobiaceae</taxon>
        <taxon>Longimicrobium</taxon>
    </lineage>
</organism>
<evidence type="ECO:0000256" key="2">
    <source>
        <dbReference type="ARBA" id="ARBA00026073"/>
    </source>
</evidence>
<feature type="domain" description="Exonuclease" evidence="3">
    <location>
        <begin position="93"/>
        <end position="260"/>
    </location>
</feature>
<dbReference type="CDD" id="cd06127">
    <property type="entry name" value="DEDDh"/>
    <property type="match status" value="1"/>
</dbReference>
<accession>A0A841H6B0</accession>
<reference evidence="4 5" key="1">
    <citation type="submission" date="2020-08" db="EMBL/GenBank/DDBJ databases">
        <title>Genomic Encyclopedia of Type Strains, Phase IV (KMG-IV): sequencing the most valuable type-strain genomes for metagenomic binning, comparative biology and taxonomic classification.</title>
        <authorList>
            <person name="Goeker M."/>
        </authorList>
    </citation>
    <scope>NUCLEOTIDE SEQUENCE [LARGE SCALE GENOMIC DNA]</scope>
    <source>
        <strain evidence="4 5">DSM 29007</strain>
    </source>
</reference>
<keyword evidence="4" id="KW-0548">Nucleotidyltransferase</keyword>
<comment type="subunit">
    <text evidence="2">DNA polymerase III contains a core (composed of alpha, epsilon and theta chains) that associates with a tau subunit. This core dimerizes to form the POLIII' complex. PolIII' associates with the gamma complex (composed of gamma, delta, delta', psi and chi chains) and with the beta chain to form the complete DNA polymerase III complex.</text>
</comment>
<dbReference type="FunFam" id="3.30.420.10:FF:000045">
    <property type="entry name" value="3'-5' exonuclease DinG"/>
    <property type="match status" value="1"/>
</dbReference>
<dbReference type="SMART" id="SM00479">
    <property type="entry name" value="EXOIII"/>
    <property type="match status" value="1"/>
</dbReference>
<dbReference type="GO" id="GO:0003677">
    <property type="term" value="F:DNA binding"/>
    <property type="evidence" value="ECO:0007669"/>
    <property type="project" value="InterPro"/>
</dbReference>
<protein>
    <submittedName>
        <fullName evidence="4">DNA polymerase-3 subunit epsilon</fullName>
        <ecNumber evidence="4">2.7.7.7</ecNumber>
    </submittedName>
</protein>
<proteinExistence type="predicted"/>
<dbReference type="Gene3D" id="1.20.5.140">
    <property type="match status" value="1"/>
</dbReference>
<evidence type="ECO:0000256" key="1">
    <source>
        <dbReference type="ARBA" id="ARBA00025483"/>
    </source>
</evidence>
<dbReference type="RefSeq" id="WP_170039076.1">
    <property type="nucleotide sequence ID" value="NZ_JABDTL010000002.1"/>
</dbReference>
<dbReference type="Proteomes" id="UP000582837">
    <property type="component" value="Unassembled WGS sequence"/>
</dbReference>
<dbReference type="GO" id="GO:0008408">
    <property type="term" value="F:3'-5' exonuclease activity"/>
    <property type="evidence" value="ECO:0007669"/>
    <property type="project" value="TreeGrafter"/>
</dbReference>
<dbReference type="PANTHER" id="PTHR30231">
    <property type="entry name" value="DNA POLYMERASE III SUBUNIT EPSILON"/>
    <property type="match status" value="1"/>
</dbReference>
<gene>
    <name evidence="4" type="ORF">HNQ61_005119</name>
</gene>
<dbReference type="InterPro" id="IPR036397">
    <property type="entry name" value="RNaseH_sf"/>
</dbReference>
<dbReference type="AlphaFoldDB" id="A0A841H6B0"/>
<name>A0A841H6B0_9BACT</name>
<evidence type="ECO:0000313" key="4">
    <source>
        <dbReference type="EMBL" id="MBB6073452.1"/>
    </source>
</evidence>
<evidence type="ECO:0000313" key="5">
    <source>
        <dbReference type="Proteomes" id="UP000582837"/>
    </source>
</evidence>
<sequence>MSSNLIVSLEGVRLEHDGSLTQRALRVLEHEPLSSAEVAHRVLGITGGAGAAAAAVFALLGTDSRFAVDAQGVWSLAATQPARPSGRLLRDEEFVVVDVETTGGSPNGGHRVTEVAAVRVSGGRITDTFCSLVNPERPIPSMITGITGITNRMVADQPRFAEVAPRVSEALDGCVFVAHNAAFDWRFMCHEMHLATGMTLSGRQLCTVRLARKLLPQLPSRSLDGLALFFGLEVKNRHRALDDAVATAHCLLRFIEMLDEQGVADWEAVQTLLSGRKPRAPRKRRAAPRSMEVA</sequence>
<dbReference type="EC" id="2.7.7.7" evidence="4"/>
<dbReference type="NCBIfam" id="TIGR00573">
    <property type="entry name" value="dnaq"/>
    <property type="match status" value="1"/>
</dbReference>
<keyword evidence="5" id="KW-1185">Reference proteome</keyword>
<dbReference type="PANTHER" id="PTHR30231:SF37">
    <property type="entry name" value="EXODEOXYRIBONUCLEASE 10"/>
    <property type="match status" value="1"/>
</dbReference>
<dbReference type="InterPro" id="IPR006054">
    <property type="entry name" value="DnaQ"/>
</dbReference>
<dbReference type="InterPro" id="IPR013520">
    <property type="entry name" value="Ribonucl_H"/>
</dbReference>
<dbReference type="GO" id="GO:0045004">
    <property type="term" value="P:DNA replication proofreading"/>
    <property type="evidence" value="ECO:0007669"/>
    <property type="project" value="TreeGrafter"/>
</dbReference>
<dbReference type="InterPro" id="IPR012337">
    <property type="entry name" value="RNaseH-like_sf"/>
</dbReference>
<keyword evidence="4" id="KW-0808">Transferase</keyword>
<comment type="caution">
    <text evidence="4">The sequence shown here is derived from an EMBL/GenBank/DDBJ whole genome shotgun (WGS) entry which is preliminary data.</text>
</comment>
<dbReference type="Pfam" id="PF00929">
    <property type="entry name" value="RNase_T"/>
    <property type="match status" value="1"/>
</dbReference>
<evidence type="ECO:0000259" key="3">
    <source>
        <dbReference type="SMART" id="SM00479"/>
    </source>
</evidence>
<dbReference type="GO" id="GO:0005829">
    <property type="term" value="C:cytosol"/>
    <property type="evidence" value="ECO:0007669"/>
    <property type="project" value="TreeGrafter"/>
</dbReference>
<dbReference type="EMBL" id="JACHIA010000024">
    <property type="protein sequence ID" value="MBB6073452.1"/>
    <property type="molecule type" value="Genomic_DNA"/>
</dbReference>